<keyword evidence="3" id="KW-1185">Reference proteome</keyword>
<dbReference type="EMBL" id="MCFE01000085">
    <property type="protein sequence ID" value="ORY00271.1"/>
    <property type="molecule type" value="Genomic_DNA"/>
</dbReference>
<accession>A0A1Y1YQF3</accession>
<sequence length="107" mass="12313">RTNVIQTIVLQEILKFHLAQYEKLPPYWVDAIFSKVSFLWAENGDCLSKMYAGTGALKSSYTRSGKLTFSGLVNDMSKSMNRMYINNFQDKGKQEIIDILLVWTSEH</sequence>
<dbReference type="Proteomes" id="UP000193498">
    <property type="component" value="Unassembled WGS sequence"/>
</dbReference>
<organism evidence="2 3">
    <name type="scientific">Basidiobolus meristosporus CBS 931.73</name>
    <dbReference type="NCBI Taxonomy" id="1314790"/>
    <lineage>
        <taxon>Eukaryota</taxon>
        <taxon>Fungi</taxon>
        <taxon>Fungi incertae sedis</taxon>
        <taxon>Zoopagomycota</taxon>
        <taxon>Entomophthoromycotina</taxon>
        <taxon>Basidiobolomycetes</taxon>
        <taxon>Basidiobolales</taxon>
        <taxon>Basidiobolaceae</taxon>
        <taxon>Basidiobolus</taxon>
    </lineage>
</organism>
<dbReference type="STRING" id="1314790.A0A1Y1YQF3"/>
<dbReference type="OrthoDB" id="405996at2759"/>
<dbReference type="AlphaFoldDB" id="A0A1Y1YQF3"/>
<dbReference type="PROSITE" id="PS50275">
    <property type="entry name" value="SAC"/>
    <property type="match status" value="1"/>
</dbReference>
<dbReference type="GO" id="GO:0043812">
    <property type="term" value="F:phosphatidylinositol-4-phosphate phosphatase activity"/>
    <property type="evidence" value="ECO:0007669"/>
    <property type="project" value="TreeGrafter"/>
</dbReference>
<feature type="domain" description="SAC" evidence="1">
    <location>
        <begin position="1"/>
        <end position="53"/>
    </location>
</feature>
<proteinExistence type="predicted"/>
<dbReference type="InParanoid" id="A0A1Y1YQF3"/>
<evidence type="ECO:0000259" key="1">
    <source>
        <dbReference type="PROSITE" id="PS50275"/>
    </source>
</evidence>
<dbReference type="PANTHER" id="PTHR45662:SF2">
    <property type="entry name" value="PHOSPHATIDYLINOSITOL-3-PHOSPHATASE SAC1"/>
    <property type="match status" value="1"/>
</dbReference>
<dbReference type="GO" id="GO:0005783">
    <property type="term" value="C:endoplasmic reticulum"/>
    <property type="evidence" value="ECO:0007669"/>
    <property type="project" value="TreeGrafter"/>
</dbReference>
<dbReference type="PANTHER" id="PTHR45662">
    <property type="entry name" value="PHOSPHATIDYLINOSITIDE PHOSPHATASE SAC1"/>
    <property type="match status" value="1"/>
</dbReference>
<evidence type="ECO:0000313" key="2">
    <source>
        <dbReference type="EMBL" id="ORY00271.1"/>
    </source>
</evidence>
<dbReference type="InterPro" id="IPR002013">
    <property type="entry name" value="SAC_dom"/>
</dbReference>
<reference evidence="2 3" key="1">
    <citation type="submission" date="2016-07" db="EMBL/GenBank/DDBJ databases">
        <title>Pervasive Adenine N6-methylation of Active Genes in Fungi.</title>
        <authorList>
            <consortium name="DOE Joint Genome Institute"/>
            <person name="Mondo S.J."/>
            <person name="Dannebaum R.O."/>
            <person name="Kuo R.C."/>
            <person name="Labutti K."/>
            <person name="Haridas S."/>
            <person name="Kuo A."/>
            <person name="Salamov A."/>
            <person name="Ahrendt S.R."/>
            <person name="Lipzen A."/>
            <person name="Sullivan W."/>
            <person name="Andreopoulos W.B."/>
            <person name="Clum A."/>
            <person name="Lindquist E."/>
            <person name="Daum C."/>
            <person name="Ramamoorthy G.K."/>
            <person name="Gryganskyi A."/>
            <person name="Culley D."/>
            <person name="Magnuson J.K."/>
            <person name="James T.Y."/>
            <person name="O'Malley M.A."/>
            <person name="Stajich J.E."/>
            <person name="Spatafora J.W."/>
            <person name="Visel A."/>
            <person name="Grigoriev I.V."/>
        </authorList>
    </citation>
    <scope>NUCLEOTIDE SEQUENCE [LARGE SCALE GENOMIC DNA]</scope>
    <source>
        <strain evidence="2 3">CBS 931.73</strain>
    </source>
</reference>
<feature type="non-terminal residue" evidence="2">
    <location>
        <position position="1"/>
    </location>
</feature>
<evidence type="ECO:0000313" key="3">
    <source>
        <dbReference type="Proteomes" id="UP000193498"/>
    </source>
</evidence>
<protein>
    <recommendedName>
        <fullName evidence="1">SAC domain-containing protein</fullName>
    </recommendedName>
</protein>
<name>A0A1Y1YQF3_9FUNG</name>
<comment type="caution">
    <text evidence="2">The sequence shown here is derived from an EMBL/GenBank/DDBJ whole genome shotgun (WGS) entry which is preliminary data.</text>
</comment>
<dbReference type="GO" id="GO:0046856">
    <property type="term" value="P:phosphatidylinositol dephosphorylation"/>
    <property type="evidence" value="ECO:0007669"/>
    <property type="project" value="TreeGrafter"/>
</dbReference>
<gene>
    <name evidence="2" type="ORF">K493DRAFT_211234</name>
</gene>